<name>F8NTW3_SERL9</name>
<dbReference type="Proteomes" id="UP000008064">
    <property type="component" value="Unassembled WGS sequence"/>
</dbReference>
<evidence type="ECO:0000256" key="1">
    <source>
        <dbReference type="ARBA" id="ARBA00022723"/>
    </source>
</evidence>
<dbReference type="InterPro" id="IPR001841">
    <property type="entry name" value="Znf_RING"/>
</dbReference>
<dbReference type="PROSITE" id="PS00518">
    <property type="entry name" value="ZF_RING_1"/>
    <property type="match status" value="1"/>
</dbReference>
<evidence type="ECO:0000313" key="8">
    <source>
        <dbReference type="EMBL" id="EGO25091.1"/>
    </source>
</evidence>
<evidence type="ECO:0000256" key="3">
    <source>
        <dbReference type="ARBA" id="ARBA00022833"/>
    </source>
</evidence>
<accession>F8NTW3</accession>
<feature type="compositionally biased region" description="Polar residues" evidence="6">
    <location>
        <begin position="1"/>
        <end position="13"/>
    </location>
</feature>
<evidence type="ECO:0000256" key="6">
    <source>
        <dbReference type="SAM" id="MobiDB-lite"/>
    </source>
</evidence>
<protein>
    <recommendedName>
        <fullName evidence="7">RING-type domain-containing protein</fullName>
    </recommendedName>
</protein>
<dbReference type="KEGG" id="sla:SERLADRAFT_386462"/>
<dbReference type="HOGENOM" id="CLU_057727_0_0_1"/>
<dbReference type="PROSITE" id="PS50089">
    <property type="entry name" value="ZF_RING_2"/>
    <property type="match status" value="1"/>
</dbReference>
<keyword evidence="2 4" id="KW-0863">Zinc-finger</keyword>
<organism>
    <name type="scientific">Serpula lacrymans var. lacrymans (strain S7.9)</name>
    <name type="common">Dry rot fungus</name>
    <dbReference type="NCBI Taxonomy" id="578457"/>
    <lineage>
        <taxon>Eukaryota</taxon>
        <taxon>Fungi</taxon>
        <taxon>Dikarya</taxon>
        <taxon>Basidiomycota</taxon>
        <taxon>Agaricomycotina</taxon>
        <taxon>Agaricomycetes</taxon>
        <taxon>Agaricomycetidae</taxon>
        <taxon>Boletales</taxon>
        <taxon>Coniophorineae</taxon>
        <taxon>Serpulaceae</taxon>
        <taxon>Serpula</taxon>
    </lineage>
</organism>
<proteinExistence type="predicted"/>
<dbReference type="SMART" id="SM00184">
    <property type="entry name" value="RING"/>
    <property type="match status" value="1"/>
</dbReference>
<dbReference type="RefSeq" id="XP_007317213.1">
    <property type="nucleotide sequence ID" value="XM_007317151.1"/>
</dbReference>
<feature type="region of interest" description="Disordered" evidence="6">
    <location>
        <begin position="1"/>
        <end position="99"/>
    </location>
</feature>
<dbReference type="EMBL" id="GL945433">
    <property type="protein sequence ID" value="EGO25091.1"/>
    <property type="molecule type" value="Genomic_DNA"/>
</dbReference>
<evidence type="ECO:0000256" key="2">
    <source>
        <dbReference type="ARBA" id="ARBA00022771"/>
    </source>
</evidence>
<evidence type="ECO:0000259" key="7">
    <source>
        <dbReference type="PROSITE" id="PS50089"/>
    </source>
</evidence>
<dbReference type="GO" id="GO:0008270">
    <property type="term" value="F:zinc ion binding"/>
    <property type="evidence" value="ECO:0007669"/>
    <property type="project" value="UniProtKB-KW"/>
</dbReference>
<dbReference type="OrthoDB" id="2669864at2759"/>
<keyword evidence="1" id="KW-0479">Metal-binding</keyword>
<dbReference type="SUPFAM" id="SSF57850">
    <property type="entry name" value="RING/U-box"/>
    <property type="match status" value="1"/>
</dbReference>
<keyword evidence="3" id="KW-0862">Zinc</keyword>
<dbReference type="GeneID" id="18811214"/>
<dbReference type="InterPro" id="IPR018957">
    <property type="entry name" value="Znf_C3HC4_RING-type"/>
</dbReference>
<feature type="coiled-coil region" evidence="5">
    <location>
        <begin position="101"/>
        <end position="128"/>
    </location>
</feature>
<dbReference type="InterPro" id="IPR013083">
    <property type="entry name" value="Znf_RING/FYVE/PHD"/>
</dbReference>
<sequence length="300" mass="33954">MPATRSSSRQPQSAVLPYINMKKRPVATTTSHPDIIIVSSDDDEPLAKRAGPSKKSYTDKSRKTKSKKPLPVIDPDDIVELTSGDEQTPPKKPAQPADKQIVRLQKEIRKLKQSNAEYQRDLSRVSQTSAVTKKERKFIDVNKLEDSISCEVCTLKMWTPYILSECGHSFCQSCLQDWFSATFTHHMAVHPNFIQGQTIPHQARALLLHPSILFDAKLQQQVQLMLAQYQSLQPPYTCPKCRHGVYTRPVEDFKLKAIVQQMAEALGELSPRKEVCRSKGSRNEGPFDGFFPHTVIQSIR</sequence>
<dbReference type="InterPro" id="IPR017907">
    <property type="entry name" value="Znf_RING_CS"/>
</dbReference>
<feature type="domain" description="RING-type" evidence="7">
    <location>
        <begin position="150"/>
        <end position="242"/>
    </location>
</feature>
<dbReference type="AlphaFoldDB" id="F8NTW3"/>
<keyword evidence="5" id="KW-0175">Coiled coil</keyword>
<evidence type="ECO:0000256" key="4">
    <source>
        <dbReference type="PROSITE-ProRule" id="PRU00175"/>
    </source>
</evidence>
<reference evidence="8" key="1">
    <citation type="submission" date="2011-04" db="EMBL/GenBank/DDBJ databases">
        <title>Evolution of plant cell wall degrading machinery underlies the functional diversity of forest fungi.</title>
        <authorList>
            <consortium name="US DOE Joint Genome Institute (JGI-PGF)"/>
            <person name="Eastwood D.C."/>
            <person name="Floudas D."/>
            <person name="Binder M."/>
            <person name="Majcherczyk A."/>
            <person name="Schneider P."/>
            <person name="Aerts A."/>
            <person name="Asiegbu F.O."/>
            <person name="Baker S.E."/>
            <person name="Barry K."/>
            <person name="Bendiksby M."/>
            <person name="Blumentritt M."/>
            <person name="Coutinho P.M."/>
            <person name="Cullen D."/>
            <person name="Cullen D."/>
            <person name="Gathman A."/>
            <person name="Goodell B."/>
            <person name="Henrissat B."/>
            <person name="Ihrmark K."/>
            <person name="Kauserud H."/>
            <person name="Kohler A."/>
            <person name="LaButti K."/>
            <person name="Lapidus A."/>
            <person name="Lavin J.L."/>
            <person name="Lee Y.-H."/>
            <person name="Lindquist E."/>
            <person name="Lilly W."/>
            <person name="Lucas S."/>
            <person name="Morin E."/>
            <person name="Murat C."/>
            <person name="Oguiza J.A."/>
            <person name="Park J."/>
            <person name="Pisabarro A.G."/>
            <person name="Riley R."/>
            <person name="Rosling A."/>
            <person name="Salamov A."/>
            <person name="Schmidt O."/>
            <person name="Schmutz J."/>
            <person name="Skrede I."/>
            <person name="Stenlid J."/>
            <person name="Wiebenga A."/>
            <person name="Xie X."/>
            <person name="Kues U."/>
            <person name="Hibbett D.S."/>
            <person name="Hoffmeister D."/>
            <person name="Hogberg N."/>
            <person name="Martin F."/>
            <person name="Grigoriev I.V."/>
            <person name="Watkinson S.C."/>
        </authorList>
    </citation>
    <scope>NUCLEOTIDE SEQUENCE</scope>
    <source>
        <strain evidence="8">S7.9</strain>
    </source>
</reference>
<dbReference type="Pfam" id="PF00097">
    <property type="entry name" value="zf-C3HC4"/>
    <property type="match status" value="1"/>
</dbReference>
<gene>
    <name evidence="8" type="ORF">SERLADRAFT_386462</name>
</gene>
<dbReference type="Gene3D" id="3.30.40.10">
    <property type="entry name" value="Zinc/RING finger domain, C3HC4 (zinc finger)"/>
    <property type="match status" value="1"/>
</dbReference>
<evidence type="ECO:0000256" key="5">
    <source>
        <dbReference type="SAM" id="Coils"/>
    </source>
</evidence>